<evidence type="ECO:0000313" key="2">
    <source>
        <dbReference type="EMBL" id="CAB4194947.1"/>
    </source>
</evidence>
<proteinExistence type="predicted"/>
<organism evidence="2">
    <name type="scientific">uncultured Caudovirales phage</name>
    <dbReference type="NCBI Taxonomy" id="2100421"/>
    <lineage>
        <taxon>Viruses</taxon>
        <taxon>Duplodnaviria</taxon>
        <taxon>Heunggongvirae</taxon>
        <taxon>Uroviricota</taxon>
        <taxon>Caudoviricetes</taxon>
        <taxon>Peduoviridae</taxon>
        <taxon>Maltschvirus</taxon>
        <taxon>Maltschvirus maltsch</taxon>
    </lineage>
</organism>
<feature type="compositionally biased region" description="Basic residues" evidence="1">
    <location>
        <begin position="98"/>
        <end position="111"/>
    </location>
</feature>
<evidence type="ECO:0000256" key="1">
    <source>
        <dbReference type="SAM" id="MobiDB-lite"/>
    </source>
</evidence>
<name>A0A6J5RL65_9CAUD</name>
<feature type="compositionally biased region" description="Low complexity" evidence="1">
    <location>
        <begin position="112"/>
        <end position="127"/>
    </location>
</feature>
<feature type="region of interest" description="Disordered" evidence="1">
    <location>
        <begin position="22"/>
        <end position="127"/>
    </location>
</feature>
<protein>
    <submittedName>
        <fullName evidence="2">Uncharacterized protein</fullName>
    </submittedName>
</protein>
<feature type="compositionally biased region" description="Basic and acidic residues" evidence="1">
    <location>
        <begin position="42"/>
        <end position="57"/>
    </location>
</feature>
<dbReference type="EMBL" id="LR797224">
    <property type="protein sequence ID" value="CAB4194947.1"/>
    <property type="molecule type" value="Genomic_DNA"/>
</dbReference>
<accession>A0A6J5RL65</accession>
<sequence length="127" mass="13568">MGVKPNRQRRIELSDEMNAAMERQNILPGSIVPKPGKNLTRKKLDAMDVTLKPERKGSKPKRKDQGKIGPGGLGRAGSTAFDRAVSLDTADRKAAGAAKRKKNAALAKRRAQAAARNAAKNAGNQKG</sequence>
<gene>
    <name evidence="2" type="ORF">UFOVP1279_9</name>
</gene>
<reference evidence="2" key="1">
    <citation type="submission" date="2020-05" db="EMBL/GenBank/DDBJ databases">
        <authorList>
            <person name="Chiriac C."/>
            <person name="Salcher M."/>
            <person name="Ghai R."/>
            <person name="Kavagutti S V."/>
        </authorList>
    </citation>
    <scope>NUCLEOTIDE SEQUENCE</scope>
</reference>